<feature type="chain" id="PRO_5040469485" evidence="1">
    <location>
        <begin position="21"/>
        <end position="107"/>
    </location>
</feature>
<protein>
    <submittedName>
        <fullName evidence="2">Uncharacterized protein</fullName>
    </submittedName>
</protein>
<dbReference type="PANTHER" id="PTHR35455">
    <property type="entry name" value="UNNAMED PRODUCT"/>
    <property type="match status" value="1"/>
</dbReference>
<dbReference type="AlphaFoldDB" id="A0A9P0K3Q0"/>
<evidence type="ECO:0000313" key="2">
    <source>
        <dbReference type="EMBL" id="CAH1966586.1"/>
    </source>
</evidence>
<dbReference type="Pfam" id="PF16029">
    <property type="entry name" value="DUF4787"/>
    <property type="match status" value="1"/>
</dbReference>
<dbReference type="Proteomes" id="UP001152888">
    <property type="component" value="Unassembled WGS sequence"/>
</dbReference>
<reference evidence="2" key="1">
    <citation type="submission" date="2022-03" db="EMBL/GenBank/DDBJ databases">
        <authorList>
            <person name="Sayadi A."/>
        </authorList>
    </citation>
    <scope>NUCLEOTIDE SEQUENCE</scope>
</reference>
<organism evidence="2 3">
    <name type="scientific">Acanthoscelides obtectus</name>
    <name type="common">Bean weevil</name>
    <name type="synonym">Bruchus obtectus</name>
    <dbReference type="NCBI Taxonomy" id="200917"/>
    <lineage>
        <taxon>Eukaryota</taxon>
        <taxon>Metazoa</taxon>
        <taxon>Ecdysozoa</taxon>
        <taxon>Arthropoda</taxon>
        <taxon>Hexapoda</taxon>
        <taxon>Insecta</taxon>
        <taxon>Pterygota</taxon>
        <taxon>Neoptera</taxon>
        <taxon>Endopterygota</taxon>
        <taxon>Coleoptera</taxon>
        <taxon>Polyphaga</taxon>
        <taxon>Cucujiformia</taxon>
        <taxon>Chrysomeloidea</taxon>
        <taxon>Chrysomelidae</taxon>
        <taxon>Bruchinae</taxon>
        <taxon>Bruchini</taxon>
        <taxon>Acanthoscelides</taxon>
    </lineage>
</organism>
<evidence type="ECO:0000313" key="3">
    <source>
        <dbReference type="Proteomes" id="UP001152888"/>
    </source>
</evidence>
<comment type="caution">
    <text evidence="2">The sequence shown here is derived from an EMBL/GenBank/DDBJ whole genome shotgun (WGS) entry which is preliminary data.</text>
</comment>
<gene>
    <name evidence="2" type="ORF">ACAOBT_LOCUS6913</name>
</gene>
<name>A0A9P0K3Q0_ACAOB</name>
<evidence type="ECO:0000256" key="1">
    <source>
        <dbReference type="SAM" id="SignalP"/>
    </source>
</evidence>
<dbReference type="InterPro" id="IPR031985">
    <property type="entry name" value="DUF4787"/>
</dbReference>
<keyword evidence="3" id="KW-1185">Reference proteome</keyword>
<dbReference type="OrthoDB" id="1915375at2759"/>
<sequence length="107" mass="12473">MFIKIACILFIVIYPGYTASKVTYVFPEFPYKETSKNEVIYREVEGVCERGCLDKNGVAKTICVRQCVSPSCFRDLYQHDMLEEGEVDVRLNSFKGCFVQRYNKFRT</sequence>
<proteinExistence type="predicted"/>
<dbReference type="PANTHER" id="PTHR35455:SF1">
    <property type="entry name" value="AGAP005842-PA"/>
    <property type="match status" value="1"/>
</dbReference>
<keyword evidence="1" id="KW-0732">Signal</keyword>
<dbReference type="EMBL" id="CAKOFQ010006734">
    <property type="protein sequence ID" value="CAH1966586.1"/>
    <property type="molecule type" value="Genomic_DNA"/>
</dbReference>
<accession>A0A9P0K3Q0</accession>
<feature type="signal peptide" evidence="1">
    <location>
        <begin position="1"/>
        <end position="20"/>
    </location>
</feature>